<dbReference type="PANTHER" id="PTHR30033:SF1">
    <property type="entry name" value="FLAGELLAR HOOK-ASSOCIATED PROTEIN 1"/>
    <property type="match status" value="1"/>
</dbReference>
<comment type="subcellular location">
    <subcellularLocation>
        <location evidence="1">Bacterial flagellum</location>
    </subcellularLocation>
    <subcellularLocation>
        <location evidence="2">Secreted</location>
    </subcellularLocation>
</comment>
<dbReference type="PRINTS" id="PR01005">
    <property type="entry name" value="FLGHOOKAP1"/>
</dbReference>
<keyword evidence="6" id="KW-0975">Bacterial flagellum</keyword>
<organism evidence="10 11">
    <name type="scientific">Clostridium lapidicellarium</name>
    <dbReference type="NCBI Taxonomy" id="3240931"/>
    <lineage>
        <taxon>Bacteria</taxon>
        <taxon>Bacillati</taxon>
        <taxon>Bacillota</taxon>
        <taxon>Clostridia</taxon>
        <taxon>Eubacteriales</taxon>
        <taxon>Clostridiaceae</taxon>
        <taxon>Clostridium</taxon>
    </lineage>
</organism>
<dbReference type="InterPro" id="IPR002371">
    <property type="entry name" value="FlgK"/>
</dbReference>
<evidence type="ECO:0000313" key="10">
    <source>
        <dbReference type="EMBL" id="MEY8763061.1"/>
    </source>
</evidence>
<dbReference type="PANTHER" id="PTHR30033">
    <property type="entry name" value="FLAGELLAR HOOK-ASSOCIATED PROTEIN 1"/>
    <property type="match status" value="1"/>
</dbReference>
<dbReference type="InterPro" id="IPR010930">
    <property type="entry name" value="Flg_bb/hook_C_dom"/>
</dbReference>
<feature type="domain" description="Flagellar basal-body/hook protein C-terminal" evidence="8">
    <location>
        <begin position="579"/>
        <end position="621"/>
    </location>
</feature>
<comment type="caution">
    <text evidence="10">The sequence shown here is derived from an EMBL/GenBank/DDBJ whole genome shotgun (WGS) entry which is preliminary data.</text>
</comment>
<proteinExistence type="inferred from homology"/>
<evidence type="ECO:0000256" key="3">
    <source>
        <dbReference type="ARBA" id="ARBA00009677"/>
    </source>
</evidence>
<keyword evidence="10" id="KW-0282">Flagellum</keyword>
<dbReference type="Pfam" id="PF06429">
    <property type="entry name" value="Flg_bbr_C"/>
    <property type="match status" value="1"/>
</dbReference>
<gene>
    <name evidence="10" type="primary">flgK</name>
    <name evidence="10" type="ORF">AB8S09_05275</name>
</gene>
<evidence type="ECO:0000256" key="6">
    <source>
        <dbReference type="ARBA" id="ARBA00023143"/>
    </source>
</evidence>
<evidence type="ECO:0000259" key="9">
    <source>
        <dbReference type="Pfam" id="PF22638"/>
    </source>
</evidence>
<dbReference type="SUPFAM" id="SSF64518">
    <property type="entry name" value="Phase 1 flagellin"/>
    <property type="match status" value="2"/>
</dbReference>
<dbReference type="Pfam" id="PF00460">
    <property type="entry name" value="Flg_bb_rod"/>
    <property type="match status" value="1"/>
</dbReference>
<evidence type="ECO:0000256" key="5">
    <source>
        <dbReference type="ARBA" id="ARBA00022525"/>
    </source>
</evidence>
<dbReference type="RefSeq" id="WP_369868620.1">
    <property type="nucleotide sequence ID" value="NZ_JBGFFE010000005.1"/>
</dbReference>
<keyword evidence="10" id="KW-0966">Cell projection</keyword>
<keyword evidence="5" id="KW-0964">Secreted</keyword>
<name>A0ABV4DUZ7_9CLOT</name>
<evidence type="ECO:0000256" key="4">
    <source>
        <dbReference type="ARBA" id="ARBA00016244"/>
    </source>
</evidence>
<dbReference type="InterPro" id="IPR001444">
    <property type="entry name" value="Flag_bb_rod_N"/>
</dbReference>
<dbReference type="InterPro" id="IPR053927">
    <property type="entry name" value="FlgK_helical"/>
</dbReference>
<sequence length="625" mass="67714">MPGLFSIFNTAKSGLFSQQTAVNVTSHNIANANTDGYSRQRANMVTTTPYSIPSMDNAAGAGQLGTGVVVDSIDRIRDAFLDYQVRVEMGVNGQYTARDKYLTQVENALNEPSDSAISSLIGKFFNSWQDLSKNTQNTSAVAQQAYQLTNNINNTYSKLTSIKENTNTEIKSLVVNVNGILSQISKLNQQIKDIKSSGQNPNDLLDSRDELLDKLSSEFGITVTQKDLDGIDVTTSDNAPIGTDGKPLNVVQSADPDSPDVATFSYVNSITPKEVDKDGKGTYTVVYYKKGDTLTDANKVTLTVNMTAEQAKELDESRVIWADSTGMAYKDTNKNNTIDGSGKKLDGTETVDFEQLMIFKPSKGELKGYMSVQQDVDNYQDTLNKFAKALALSVNAIISQSSSWVADGSGSPEGGINNFFVNSTPEKEGAYTEKDENNINAANITVNVAILNDSSKIKTATKYDSKGNSLNDATDGNRAAAIAQLADSLMDIQSVNTDADTNTVDGNGKDGRDDRSTLVKNIFSPDGKLNNVYSVGSSVGGSTIDNYFDDFVNKVGMQEQEAETQVGNEARQLSYYTQSRESTSGVSIDEEVTNLIQFQHCYQANAKMISTVDDLLDVVINGLKK</sequence>
<evidence type="ECO:0000256" key="1">
    <source>
        <dbReference type="ARBA" id="ARBA00004365"/>
    </source>
</evidence>
<keyword evidence="10" id="KW-0969">Cilium</keyword>
<dbReference type="Proteomes" id="UP001565220">
    <property type="component" value="Unassembled WGS sequence"/>
</dbReference>
<evidence type="ECO:0000313" key="11">
    <source>
        <dbReference type="Proteomes" id="UP001565220"/>
    </source>
</evidence>
<dbReference type="NCBIfam" id="TIGR02492">
    <property type="entry name" value="flgK_ends"/>
    <property type="match status" value="1"/>
</dbReference>
<evidence type="ECO:0000259" key="7">
    <source>
        <dbReference type="Pfam" id="PF00460"/>
    </source>
</evidence>
<feature type="domain" description="Flagellar hook-associated protein FlgK helical" evidence="9">
    <location>
        <begin position="102"/>
        <end position="266"/>
    </location>
</feature>
<keyword evidence="11" id="KW-1185">Reference proteome</keyword>
<accession>A0ABV4DUZ7</accession>
<evidence type="ECO:0000259" key="8">
    <source>
        <dbReference type="Pfam" id="PF06429"/>
    </source>
</evidence>
<dbReference type="EMBL" id="JBGFFE010000005">
    <property type="protein sequence ID" value="MEY8763061.1"/>
    <property type="molecule type" value="Genomic_DNA"/>
</dbReference>
<evidence type="ECO:0000256" key="2">
    <source>
        <dbReference type="ARBA" id="ARBA00004613"/>
    </source>
</evidence>
<feature type="domain" description="Flagellar basal body rod protein N-terminal" evidence="7">
    <location>
        <begin position="8"/>
        <end position="37"/>
    </location>
</feature>
<protein>
    <recommendedName>
        <fullName evidence="4">Flagellar hook-associated protein 1</fullName>
    </recommendedName>
</protein>
<comment type="similarity">
    <text evidence="3">Belongs to the flagella basal body rod proteins family.</text>
</comment>
<dbReference type="Pfam" id="PF22638">
    <property type="entry name" value="FlgK_D1"/>
    <property type="match status" value="1"/>
</dbReference>
<reference evidence="10 11" key="1">
    <citation type="submission" date="2024-08" db="EMBL/GenBank/DDBJ databases">
        <title>Clostridium lapicellarii sp. nov., and Clostridium renhuaiense sp. nov., two species isolated from the mud in a fermentation cellar used for producing sauce-flavour Chinese liquors.</title>
        <authorList>
            <person name="Yang F."/>
            <person name="Wang H."/>
            <person name="Chen L.Q."/>
            <person name="Zhou N."/>
            <person name="Lu J.J."/>
            <person name="Pu X.X."/>
            <person name="Wan B."/>
            <person name="Wang L."/>
            <person name="Liu S.J."/>
        </authorList>
    </citation>
    <scope>NUCLEOTIDE SEQUENCE [LARGE SCALE GENOMIC DNA]</scope>
    <source>
        <strain evidence="10 11">MT-113</strain>
    </source>
</reference>